<evidence type="ECO:0000313" key="9">
    <source>
        <dbReference type="EMBL" id="GAA0952487.1"/>
    </source>
</evidence>
<dbReference type="InterPro" id="IPR000515">
    <property type="entry name" value="MetI-like"/>
</dbReference>
<evidence type="ECO:0000256" key="3">
    <source>
        <dbReference type="ARBA" id="ARBA00022475"/>
    </source>
</evidence>
<evidence type="ECO:0000313" key="10">
    <source>
        <dbReference type="Proteomes" id="UP001500665"/>
    </source>
</evidence>
<proteinExistence type="inferred from homology"/>
<name>A0ABP4BNS4_9ACTN</name>
<organism evidence="9 10">
    <name type="scientific">Actinocorallia libanotica</name>
    <dbReference type="NCBI Taxonomy" id="46162"/>
    <lineage>
        <taxon>Bacteria</taxon>
        <taxon>Bacillati</taxon>
        <taxon>Actinomycetota</taxon>
        <taxon>Actinomycetes</taxon>
        <taxon>Streptosporangiales</taxon>
        <taxon>Thermomonosporaceae</taxon>
        <taxon>Actinocorallia</taxon>
    </lineage>
</organism>
<evidence type="ECO:0000256" key="2">
    <source>
        <dbReference type="ARBA" id="ARBA00022448"/>
    </source>
</evidence>
<dbReference type="Proteomes" id="UP001500665">
    <property type="component" value="Unassembled WGS sequence"/>
</dbReference>
<dbReference type="EMBL" id="BAAAHH010000012">
    <property type="protein sequence ID" value="GAA0952487.1"/>
    <property type="molecule type" value="Genomic_DNA"/>
</dbReference>
<dbReference type="SUPFAM" id="SSF161098">
    <property type="entry name" value="MetI-like"/>
    <property type="match status" value="1"/>
</dbReference>
<evidence type="ECO:0000256" key="6">
    <source>
        <dbReference type="ARBA" id="ARBA00023136"/>
    </source>
</evidence>
<feature type="domain" description="ABC transmembrane type-1" evidence="8">
    <location>
        <begin position="116"/>
        <end position="312"/>
    </location>
</feature>
<dbReference type="RefSeq" id="WP_344241721.1">
    <property type="nucleotide sequence ID" value="NZ_BAAAHH010000012.1"/>
</dbReference>
<feature type="transmembrane region" description="Helical" evidence="7">
    <location>
        <begin position="161"/>
        <end position="182"/>
    </location>
</feature>
<feature type="transmembrane region" description="Helical" evidence="7">
    <location>
        <begin position="29"/>
        <end position="50"/>
    </location>
</feature>
<feature type="transmembrane region" description="Helical" evidence="7">
    <location>
        <begin position="120"/>
        <end position="140"/>
    </location>
</feature>
<comment type="caution">
    <text evidence="9">The sequence shown here is derived from an EMBL/GenBank/DDBJ whole genome shotgun (WGS) entry which is preliminary data.</text>
</comment>
<keyword evidence="10" id="KW-1185">Reference proteome</keyword>
<reference evidence="10" key="1">
    <citation type="journal article" date="2019" name="Int. J. Syst. Evol. Microbiol.">
        <title>The Global Catalogue of Microorganisms (GCM) 10K type strain sequencing project: providing services to taxonomists for standard genome sequencing and annotation.</title>
        <authorList>
            <consortium name="The Broad Institute Genomics Platform"/>
            <consortium name="The Broad Institute Genome Sequencing Center for Infectious Disease"/>
            <person name="Wu L."/>
            <person name="Ma J."/>
        </authorList>
    </citation>
    <scope>NUCLEOTIDE SEQUENCE [LARGE SCALE GENOMIC DNA]</scope>
    <source>
        <strain evidence="10">JCM 10696</strain>
    </source>
</reference>
<feature type="transmembrane region" description="Helical" evidence="7">
    <location>
        <begin position="194"/>
        <end position="212"/>
    </location>
</feature>
<evidence type="ECO:0000256" key="7">
    <source>
        <dbReference type="RuleBase" id="RU363032"/>
    </source>
</evidence>
<evidence type="ECO:0000259" key="8">
    <source>
        <dbReference type="PROSITE" id="PS50928"/>
    </source>
</evidence>
<evidence type="ECO:0000256" key="1">
    <source>
        <dbReference type="ARBA" id="ARBA00004651"/>
    </source>
</evidence>
<keyword evidence="6 7" id="KW-0472">Membrane</keyword>
<dbReference type="PANTHER" id="PTHR43163:SF6">
    <property type="entry name" value="DIPEPTIDE TRANSPORT SYSTEM PERMEASE PROTEIN DPPB-RELATED"/>
    <property type="match status" value="1"/>
</dbReference>
<dbReference type="PANTHER" id="PTHR43163">
    <property type="entry name" value="DIPEPTIDE TRANSPORT SYSTEM PERMEASE PROTEIN DPPB-RELATED"/>
    <property type="match status" value="1"/>
</dbReference>
<dbReference type="CDD" id="cd06261">
    <property type="entry name" value="TM_PBP2"/>
    <property type="match status" value="1"/>
</dbReference>
<dbReference type="Pfam" id="PF00528">
    <property type="entry name" value="BPD_transp_1"/>
    <property type="match status" value="1"/>
</dbReference>
<keyword evidence="4 7" id="KW-0812">Transmembrane</keyword>
<feature type="transmembrane region" description="Helical" evidence="7">
    <location>
        <begin position="293"/>
        <end position="319"/>
    </location>
</feature>
<gene>
    <name evidence="9" type="ORF">GCM10009550_33290</name>
</gene>
<keyword evidence="3" id="KW-1003">Cell membrane</keyword>
<evidence type="ECO:0000256" key="5">
    <source>
        <dbReference type="ARBA" id="ARBA00022989"/>
    </source>
</evidence>
<comment type="subcellular location">
    <subcellularLocation>
        <location evidence="1 7">Cell membrane</location>
        <topology evidence="1 7">Multi-pass membrane protein</topology>
    </subcellularLocation>
</comment>
<dbReference type="PROSITE" id="PS50928">
    <property type="entry name" value="ABC_TM1"/>
    <property type="match status" value="1"/>
</dbReference>
<dbReference type="InterPro" id="IPR035906">
    <property type="entry name" value="MetI-like_sf"/>
</dbReference>
<evidence type="ECO:0000256" key="4">
    <source>
        <dbReference type="ARBA" id="ARBA00022692"/>
    </source>
</evidence>
<sequence length="327" mass="34450">MAGILKTVPAGAEAPAGTGRIARLAAVRLAGSLAVLWGAVTVTFLVVRAAPGGTADVLLARSTVSPEIRAQLIAEYRLDDPLPTQYLTYLGRLARGDLGDSYALRRPVADVIGAQLPDTLVLIAATLALTVAGAILLAVAGARRRPWMRAVFGSAESLMAALPPFWLGLILLSVFSFTLHWFPAIGDSSPRGLFLPALALAAGPVAVVAQVLREGMLRALEEPFVLTARTRGISEAAVRFRHVLRHGLTPAVPLLGWITGSLIGGAVIVEIVFSRQGVGRLVLSAVQNKDLPLVTAVVLLAAVVFVVVNILVDVLNWLIDPRTREAT</sequence>
<keyword evidence="5 7" id="KW-1133">Transmembrane helix</keyword>
<protein>
    <submittedName>
        <fullName evidence="9">ABC transporter permease</fullName>
    </submittedName>
</protein>
<comment type="similarity">
    <text evidence="7">Belongs to the binding-protein-dependent transport system permease family.</text>
</comment>
<keyword evidence="2 7" id="KW-0813">Transport</keyword>
<dbReference type="Gene3D" id="1.10.3720.10">
    <property type="entry name" value="MetI-like"/>
    <property type="match status" value="1"/>
</dbReference>
<accession>A0ABP4BNS4</accession>
<feature type="transmembrane region" description="Helical" evidence="7">
    <location>
        <begin position="251"/>
        <end position="273"/>
    </location>
</feature>